<dbReference type="InterPro" id="IPR001041">
    <property type="entry name" value="2Fe-2S_ferredoxin-type"/>
</dbReference>
<dbReference type="InterPro" id="IPR001433">
    <property type="entry name" value="OxRdtase_FAD/NAD-bd"/>
</dbReference>
<feature type="domain" description="2Fe-2S ferredoxin-type" evidence="4">
    <location>
        <begin position="16"/>
        <end position="108"/>
    </location>
</feature>
<keyword evidence="2" id="KW-0408">Iron</keyword>
<sequence>MTEIIDKPTDTELRCYDVVLVTNEGAHSTIRCDSRTTVLDAAEEAGLVLKSACHAGGCGACSAVLSDGQVEMSEHDPYVIETPEEEGGILLCRSFPRADCRIDLPYDSGQIVTAPPTRQRARIIGLDRVSDTVMRLRLSLVADADGSSTADFESGQFVRITVPGSEAQRAYSPANIANWDGVLDFYIRLQPGGLMSEYLIGVAAVGDELTVSNATGDFALVENGLRPRWFIAGGTGLSPLLSMLSRMAEWGDAQPARLFFGVTRHGEVFAQDQLRALGSALPGFQFDTLVWQPSPEWAGAAGNPVELAASEAALLDEYPDVYVCGPAPMVDAAYAELTAVGVPHEQIHAERFCAVQ</sequence>
<dbReference type="GO" id="GO:0016491">
    <property type="term" value="F:oxidoreductase activity"/>
    <property type="evidence" value="ECO:0007669"/>
    <property type="project" value="InterPro"/>
</dbReference>
<feature type="domain" description="FAD-binding FR-type" evidence="5">
    <location>
        <begin position="116"/>
        <end position="221"/>
    </location>
</feature>
<reference evidence="6" key="2">
    <citation type="submission" date="2020-07" db="EMBL/GenBank/DDBJ databases">
        <authorList>
            <person name="Yu X."/>
        </authorList>
    </citation>
    <scope>NUCLEOTIDE SEQUENCE [LARGE SCALE GENOMIC DNA]</scope>
    <source>
        <strain evidence="6">24T</strain>
    </source>
</reference>
<accession>A0A7D6E5F7</accession>
<dbReference type="InterPro" id="IPR008333">
    <property type="entry name" value="Cbr1-like_FAD-bd_dom"/>
</dbReference>
<dbReference type="InterPro" id="IPR050415">
    <property type="entry name" value="MRET"/>
</dbReference>
<dbReference type="Pfam" id="PF00970">
    <property type="entry name" value="FAD_binding_6"/>
    <property type="match status" value="1"/>
</dbReference>
<dbReference type="PROSITE" id="PS00197">
    <property type="entry name" value="2FE2S_FER_1"/>
    <property type="match status" value="1"/>
</dbReference>
<dbReference type="InterPro" id="IPR017938">
    <property type="entry name" value="Riboflavin_synthase-like_b-brl"/>
</dbReference>
<dbReference type="SUPFAM" id="SSF54292">
    <property type="entry name" value="2Fe-2S ferredoxin-like"/>
    <property type="match status" value="1"/>
</dbReference>
<dbReference type="EMBL" id="CP059165">
    <property type="protein sequence ID" value="QLL05745.1"/>
    <property type="molecule type" value="Genomic_DNA"/>
</dbReference>
<protein>
    <submittedName>
        <fullName evidence="6">2Fe-2S iron-sulfur cluster binding domain-containing protein</fullName>
    </submittedName>
</protein>
<dbReference type="Gene3D" id="3.10.20.30">
    <property type="match status" value="1"/>
</dbReference>
<dbReference type="RefSeq" id="WP_180914214.1">
    <property type="nucleotide sequence ID" value="NZ_CP059165.1"/>
</dbReference>
<evidence type="ECO:0000256" key="2">
    <source>
        <dbReference type="ARBA" id="ARBA00022714"/>
    </source>
</evidence>
<dbReference type="InterPro" id="IPR017927">
    <property type="entry name" value="FAD-bd_FR_type"/>
</dbReference>
<dbReference type="GO" id="GO:0051537">
    <property type="term" value="F:2 iron, 2 sulfur cluster binding"/>
    <property type="evidence" value="ECO:0007669"/>
    <property type="project" value="UniProtKB-KW"/>
</dbReference>
<proteinExistence type="predicted"/>
<dbReference type="SUPFAM" id="SSF63380">
    <property type="entry name" value="Riboflavin synthase domain-like"/>
    <property type="match status" value="1"/>
</dbReference>
<comment type="cofactor">
    <cofactor evidence="1">
        <name>FAD</name>
        <dbReference type="ChEBI" id="CHEBI:57692"/>
    </cofactor>
</comment>
<dbReference type="InterPro" id="IPR012675">
    <property type="entry name" value="Beta-grasp_dom_sf"/>
</dbReference>
<keyword evidence="2" id="KW-0001">2Fe-2S</keyword>
<gene>
    <name evidence="6" type="ORF">H0P51_18200</name>
</gene>
<evidence type="ECO:0000259" key="5">
    <source>
        <dbReference type="PROSITE" id="PS51384"/>
    </source>
</evidence>
<dbReference type="Pfam" id="PF00175">
    <property type="entry name" value="NAD_binding_1"/>
    <property type="match status" value="1"/>
</dbReference>
<dbReference type="KEGG" id="mgor:H0P51_18200"/>
<dbReference type="PROSITE" id="PS51384">
    <property type="entry name" value="FAD_FR"/>
    <property type="match status" value="1"/>
</dbReference>
<dbReference type="Gene3D" id="3.40.50.80">
    <property type="entry name" value="Nucleotide-binding domain of ferredoxin-NADP reductase (FNR) module"/>
    <property type="match status" value="1"/>
</dbReference>
<dbReference type="InterPro" id="IPR036010">
    <property type="entry name" value="2Fe-2S_ferredoxin-like_sf"/>
</dbReference>
<dbReference type="Proteomes" id="UP000510682">
    <property type="component" value="Chromosome"/>
</dbReference>
<dbReference type="InterPro" id="IPR039261">
    <property type="entry name" value="FNR_nucleotide-bd"/>
</dbReference>
<dbReference type="SUPFAM" id="SSF52343">
    <property type="entry name" value="Ferredoxin reductase-like, C-terminal NADP-linked domain"/>
    <property type="match status" value="1"/>
</dbReference>
<dbReference type="CDD" id="cd00207">
    <property type="entry name" value="fer2"/>
    <property type="match status" value="1"/>
</dbReference>
<dbReference type="PANTHER" id="PTHR47354:SF5">
    <property type="entry name" value="PROTEIN RFBI"/>
    <property type="match status" value="1"/>
</dbReference>
<dbReference type="PANTHER" id="PTHR47354">
    <property type="entry name" value="NADH OXIDOREDUCTASE HCR"/>
    <property type="match status" value="1"/>
</dbReference>
<dbReference type="Gene3D" id="2.40.30.10">
    <property type="entry name" value="Translation factors"/>
    <property type="match status" value="1"/>
</dbReference>
<dbReference type="Pfam" id="PF00111">
    <property type="entry name" value="Fer2"/>
    <property type="match status" value="1"/>
</dbReference>
<keyword evidence="7" id="KW-1185">Reference proteome</keyword>
<evidence type="ECO:0000256" key="1">
    <source>
        <dbReference type="ARBA" id="ARBA00001974"/>
    </source>
</evidence>
<dbReference type="PRINTS" id="PR00410">
    <property type="entry name" value="PHEHYDRXLASE"/>
</dbReference>
<name>A0A7D6E5F7_9MYCO</name>
<keyword evidence="3" id="KW-0411">Iron-sulfur</keyword>
<dbReference type="PROSITE" id="PS51085">
    <property type="entry name" value="2FE2S_FER_2"/>
    <property type="match status" value="1"/>
</dbReference>
<evidence type="ECO:0000256" key="3">
    <source>
        <dbReference type="ARBA" id="ARBA00023014"/>
    </source>
</evidence>
<reference evidence="6" key="1">
    <citation type="submission" date="2020-07" db="EMBL/GenBank/DDBJ databases">
        <title>Description of Mycobacterium gordonae subsp. intergordonae subsp.nov. and Mycobacterium gordonae subsp. gordonae subsp. nov.</title>
        <authorList>
            <person name="Huang H."/>
        </authorList>
    </citation>
    <scope>NUCLEOTIDE SEQUENCE [LARGE SCALE GENOMIC DNA]</scope>
    <source>
        <strain evidence="6">24T</strain>
    </source>
</reference>
<dbReference type="AlphaFoldDB" id="A0A7D6E5F7"/>
<dbReference type="InterPro" id="IPR006058">
    <property type="entry name" value="2Fe2S_fd_BS"/>
</dbReference>
<keyword evidence="2" id="KW-0479">Metal-binding</keyword>
<evidence type="ECO:0000313" key="7">
    <source>
        <dbReference type="Proteomes" id="UP000510682"/>
    </source>
</evidence>
<evidence type="ECO:0000259" key="4">
    <source>
        <dbReference type="PROSITE" id="PS51085"/>
    </source>
</evidence>
<evidence type="ECO:0000313" key="6">
    <source>
        <dbReference type="EMBL" id="QLL05745.1"/>
    </source>
</evidence>
<organism evidence="6 7">
    <name type="scientific">Mycobacterium vicinigordonae</name>
    <dbReference type="NCBI Taxonomy" id="1719132"/>
    <lineage>
        <taxon>Bacteria</taxon>
        <taxon>Bacillati</taxon>
        <taxon>Actinomycetota</taxon>
        <taxon>Actinomycetes</taxon>
        <taxon>Mycobacteriales</taxon>
        <taxon>Mycobacteriaceae</taxon>
        <taxon>Mycobacterium</taxon>
    </lineage>
</organism>